<evidence type="ECO:0000313" key="2">
    <source>
        <dbReference type="EMBL" id="DAD69723.1"/>
    </source>
</evidence>
<proteinExistence type="predicted"/>
<keyword evidence="1" id="KW-0472">Membrane</keyword>
<protein>
    <submittedName>
        <fullName evidence="2">Uncharacterized protein</fullName>
    </submittedName>
</protein>
<name>A0A8S5LIU5_9CAUD</name>
<feature type="transmembrane region" description="Helical" evidence="1">
    <location>
        <begin position="31"/>
        <end position="53"/>
    </location>
</feature>
<organism evidence="2">
    <name type="scientific">Myoviridae sp. ctFCq8</name>
    <dbReference type="NCBI Taxonomy" id="2827605"/>
    <lineage>
        <taxon>Viruses</taxon>
        <taxon>Duplodnaviria</taxon>
        <taxon>Heunggongvirae</taxon>
        <taxon>Uroviricota</taxon>
        <taxon>Caudoviricetes</taxon>
    </lineage>
</organism>
<accession>A0A8S5LIU5</accession>
<evidence type="ECO:0000256" key="1">
    <source>
        <dbReference type="SAM" id="Phobius"/>
    </source>
</evidence>
<reference evidence="2" key="1">
    <citation type="journal article" date="2021" name="Proc. Natl. Acad. Sci. U.S.A.">
        <title>A Catalog of Tens of Thousands of Viruses from Human Metagenomes Reveals Hidden Associations with Chronic Diseases.</title>
        <authorList>
            <person name="Tisza M.J."/>
            <person name="Buck C.B."/>
        </authorList>
    </citation>
    <scope>NUCLEOTIDE SEQUENCE</scope>
    <source>
        <strain evidence="2">CtFCq8</strain>
    </source>
</reference>
<keyword evidence="1" id="KW-1133">Transmembrane helix</keyword>
<keyword evidence="1" id="KW-0812">Transmembrane</keyword>
<dbReference type="EMBL" id="BK015854">
    <property type="protein sequence ID" value="DAD69723.1"/>
    <property type="molecule type" value="Genomic_DNA"/>
</dbReference>
<sequence>MKRETIFLGFFSLLLALGFDAICSDGHAGIIIWLACVALWGVCTTLTLSEVVSRQHRELAELRNQLSKQD</sequence>